<dbReference type="EMBL" id="MUKB01000082">
    <property type="protein sequence ID" value="OPX17752.1"/>
    <property type="molecule type" value="Genomic_DNA"/>
</dbReference>
<evidence type="ECO:0000256" key="11">
    <source>
        <dbReference type="PIRNR" id="PIRNR000447"/>
    </source>
</evidence>
<dbReference type="UniPathway" id="UPA00094"/>
<evidence type="ECO:0000256" key="7">
    <source>
        <dbReference type="ARBA" id="ARBA00022832"/>
    </source>
</evidence>
<evidence type="ECO:0000256" key="3">
    <source>
        <dbReference type="ARBA" id="ARBA00012356"/>
    </source>
</evidence>
<dbReference type="InterPro" id="IPR020841">
    <property type="entry name" value="PKS_Beta-ketoAc_synthase_dom"/>
</dbReference>
<comment type="similarity">
    <text evidence="2 11 13">Belongs to the thiolase-like superfamily. Beta-ketoacyl-ACP synthases family.</text>
</comment>
<evidence type="ECO:0000256" key="2">
    <source>
        <dbReference type="ARBA" id="ARBA00008467"/>
    </source>
</evidence>
<evidence type="ECO:0000256" key="6">
    <source>
        <dbReference type="ARBA" id="ARBA00022679"/>
    </source>
</evidence>
<evidence type="ECO:0000256" key="8">
    <source>
        <dbReference type="ARBA" id="ARBA00023098"/>
    </source>
</evidence>
<dbReference type="Pfam" id="PF02801">
    <property type="entry name" value="Ketoacyl-synt_C"/>
    <property type="match status" value="1"/>
</dbReference>
<proteinExistence type="inferred from homology"/>
<dbReference type="FunFam" id="3.40.47.10:FF:000009">
    <property type="entry name" value="3-oxoacyl-[acyl-carrier-protein] synthase 2"/>
    <property type="match status" value="1"/>
</dbReference>
<feature type="domain" description="Ketosynthase family 3 (KS3)" evidence="14">
    <location>
        <begin position="1"/>
        <end position="410"/>
    </location>
</feature>
<dbReference type="NCBIfam" id="NF005589">
    <property type="entry name" value="PRK07314.1"/>
    <property type="match status" value="1"/>
</dbReference>
<dbReference type="AlphaFoldDB" id="A0A1V4QEV3"/>
<dbReference type="SMART" id="SM00825">
    <property type="entry name" value="PKS_KS"/>
    <property type="match status" value="1"/>
</dbReference>
<dbReference type="InterPro" id="IPR016039">
    <property type="entry name" value="Thiolase-like"/>
</dbReference>
<dbReference type="InterPro" id="IPR018201">
    <property type="entry name" value="Ketoacyl_synth_AS"/>
</dbReference>
<comment type="catalytic activity">
    <reaction evidence="11">
        <text>(9Z)-hexadecenoyl-[ACP] + malonyl-[ACP] + H(+) = 3-oxo-(11Z)-octadecenoyl-[ACP] + holo-[ACP] + CO2</text>
        <dbReference type="Rhea" id="RHEA:55040"/>
        <dbReference type="Rhea" id="RHEA-COMP:9623"/>
        <dbReference type="Rhea" id="RHEA-COMP:9685"/>
        <dbReference type="Rhea" id="RHEA-COMP:10800"/>
        <dbReference type="Rhea" id="RHEA-COMP:14074"/>
        <dbReference type="ChEBI" id="CHEBI:15378"/>
        <dbReference type="ChEBI" id="CHEBI:16526"/>
        <dbReference type="ChEBI" id="CHEBI:64479"/>
        <dbReference type="ChEBI" id="CHEBI:78449"/>
        <dbReference type="ChEBI" id="CHEBI:83989"/>
        <dbReference type="ChEBI" id="CHEBI:138538"/>
        <dbReference type="EC" id="2.3.1.179"/>
    </reaction>
</comment>
<dbReference type="EC" id="2.3.1.179" evidence="3 11"/>
<dbReference type="Proteomes" id="UP000191663">
    <property type="component" value="Unassembled WGS sequence"/>
</dbReference>
<comment type="caution">
    <text evidence="15">The sequence shown here is derived from an EMBL/GenBank/DDBJ whole genome shotgun (WGS) entry which is preliminary data.</text>
</comment>
<evidence type="ECO:0000256" key="10">
    <source>
        <dbReference type="ARBA" id="ARBA00023315"/>
    </source>
</evidence>
<keyword evidence="7" id="KW-0276">Fatty acid metabolism</keyword>
<comment type="catalytic activity">
    <reaction evidence="11">
        <text>a fatty acyl-[ACP] + malonyl-[ACP] + H(+) = a 3-oxoacyl-[ACP] + holo-[ACP] + CO2</text>
        <dbReference type="Rhea" id="RHEA:22836"/>
        <dbReference type="Rhea" id="RHEA-COMP:9623"/>
        <dbReference type="Rhea" id="RHEA-COMP:9685"/>
        <dbReference type="Rhea" id="RHEA-COMP:9916"/>
        <dbReference type="Rhea" id="RHEA-COMP:14125"/>
        <dbReference type="ChEBI" id="CHEBI:15378"/>
        <dbReference type="ChEBI" id="CHEBI:16526"/>
        <dbReference type="ChEBI" id="CHEBI:64479"/>
        <dbReference type="ChEBI" id="CHEBI:78449"/>
        <dbReference type="ChEBI" id="CHEBI:78776"/>
        <dbReference type="ChEBI" id="CHEBI:138651"/>
    </reaction>
</comment>
<evidence type="ECO:0000259" key="14">
    <source>
        <dbReference type="PROSITE" id="PS52004"/>
    </source>
</evidence>
<dbReference type="InterPro" id="IPR000794">
    <property type="entry name" value="Beta-ketoacyl_synthase"/>
</dbReference>
<dbReference type="PROSITE" id="PS00606">
    <property type="entry name" value="KS3_1"/>
    <property type="match status" value="1"/>
</dbReference>
<dbReference type="PROSITE" id="PS52004">
    <property type="entry name" value="KS3_2"/>
    <property type="match status" value="1"/>
</dbReference>
<evidence type="ECO:0000256" key="9">
    <source>
        <dbReference type="ARBA" id="ARBA00023160"/>
    </source>
</evidence>
<dbReference type="GO" id="GO:0004315">
    <property type="term" value="F:3-oxoacyl-[acyl-carrier-protein] synthase activity"/>
    <property type="evidence" value="ECO:0007669"/>
    <property type="project" value="UniProtKB-UniRule"/>
</dbReference>
<dbReference type="PIRSF" id="PIRSF000447">
    <property type="entry name" value="KAS_II"/>
    <property type="match status" value="1"/>
</dbReference>
<keyword evidence="8" id="KW-0443">Lipid metabolism</keyword>
<protein>
    <recommendedName>
        <fullName evidence="4 11">3-oxoacyl-[acyl-carrier-protein] synthase 2</fullName>
        <ecNumber evidence="3 11">2.3.1.179</ecNumber>
    </recommendedName>
</protein>
<evidence type="ECO:0000256" key="12">
    <source>
        <dbReference type="PIRSR" id="PIRSR000447-1"/>
    </source>
</evidence>
<evidence type="ECO:0000313" key="16">
    <source>
        <dbReference type="Proteomes" id="UP000191663"/>
    </source>
</evidence>
<keyword evidence="6 11" id="KW-0808">Transferase</keyword>
<dbReference type="GO" id="GO:0005829">
    <property type="term" value="C:cytosol"/>
    <property type="evidence" value="ECO:0007669"/>
    <property type="project" value="TreeGrafter"/>
</dbReference>
<organism evidence="15 16">
    <name type="scientific">candidate division WOR-3 bacterium 4484_100</name>
    <dbReference type="NCBI Taxonomy" id="1936077"/>
    <lineage>
        <taxon>Bacteria</taxon>
        <taxon>Bacteria division WOR-3</taxon>
    </lineage>
</organism>
<gene>
    <name evidence="15" type="ORF">BXT86_04825</name>
</gene>
<dbReference type="InterPro" id="IPR017568">
    <property type="entry name" value="3-oxoacyl-ACP_synth-2"/>
</dbReference>
<evidence type="ECO:0000256" key="5">
    <source>
        <dbReference type="ARBA" id="ARBA00022516"/>
    </source>
</evidence>
<name>A0A1V4QEV3_UNCW3</name>
<dbReference type="Pfam" id="PF00109">
    <property type="entry name" value="ketoacyl-synt"/>
    <property type="match status" value="1"/>
</dbReference>
<evidence type="ECO:0000256" key="13">
    <source>
        <dbReference type="RuleBase" id="RU003694"/>
    </source>
</evidence>
<dbReference type="PANTHER" id="PTHR11712">
    <property type="entry name" value="POLYKETIDE SYNTHASE-RELATED"/>
    <property type="match status" value="1"/>
</dbReference>
<dbReference type="CDD" id="cd00834">
    <property type="entry name" value="KAS_I_II"/>
    <property type="match status" value="1"/>
</dbReference>
<dbReference type="GO" id="GO:0006633">
    <property type="term" value="P:fatty acid biosynthetic process"/>
    <property type="evidence" value="ECO:0007669"/>
    <property type="project" value="UniProtKB-UniRule"/>
</dbReference>
<reference evidence="16" key="1">
    <citation type="submission" date="2017-01" db="EMBL/GenBank/DDBJ databases">
        <title>Novel pathways for hydrocarbon cycling and metabolic interdependencies in hydrothermal sediment communities.</title>
        <authorList>
            <person name="Dombrowski N."/>
            <person name="Seitz K."/>
            <person name="Teske A."/>
            <person name="Baker B."/>
        </authorList>
    </citation>
    <scope>NUCLEOTIDE SEQUENCE [LARGE SCALE GENOMIC DNA]</scope>
</reference>
<dbReference type="Gene3D" id="3.40.47.10">
    <property type="match status" value="1"/>
</dbReference>
<keyword evidence="5 11" id="KW-0444">Lipid biosynthesis</keyword>
<dbReference type="SUPFAM" id="SSF53901">
    <property type="entry name" value="Thiolase-like"/>
    <property type="match status" value="2"/>
</dbReference>
<dbReference type="NCBIfam" id="TIGR03150">
    <property type="entry name" value="fabF"/>
    <property type="match status" value="1"/>
</dbReference>
<keyword evidence="10 11" id="KW-0012">Acyltransferase</keyword>
<dbReference type="NCBIfam" id="NF004970">
    <property type="entry name" value="PRK06333.1"/>
    <property type="match status" value="1"/>
</dbReference>
<comment type="pathway">
    <text evidence="1 11">Lipid metabolism; fatty acid biosynthesis.</text>
</comment>
<evidence type="ECO:0000256" key="1">
    <source>
        <dbReference type="ARBA" id="ARBA00005194"/>
    </source>
</evidence>
<dbReference type="PANTHER" id="PTHR11712:SF336">
    <property type="entry name" value="3-OXOACYL-[ACYL-CARRIER-PROTEIN] SYNTHASE, MITOCHONDRIAL"/>
    <property type="match status" value="1"/>
</dbReference>
<sequence length="412" mass="44712">MRRVVVTGMGAITPLGNDMETTWKKLLNGESGIDLIKSFDTSRHTVKIAGEVKDFHPEEKISPKTLRRLDRCVQLCLWAAIDAVEDAGIEFENYDRNRIGTIIGIGIGGLLTWETEHTKFINQGPSRVSPFLIPMMIPDMTAGYVSIHWGLKGPNYTTTSACASGAHAIGDAFRAIKYGDADVMVAGGTEAPITGFALAGFSNMRALSRRNDEPQKASRPFDKARDGFVMAEGAGILILEELEFARRRNARIYAEICGFGATGDGYHITAPAPEGEGARRAMQRAIDEAGCNIEEIDYINAHGTSTELNDKLEAIAIKNLFGDHAKNLVINSTKSMIGHSLGAAGAIEAVVCVLSIRDGKVHPTINLEDPDPECVELDFVPDGAKELKINYVLSNSLGFGGHNVSLCFRRFE</sequence>
<accession>A0A1V4QEV3</accession>
<feature type="active site" description="For beta-ketoacyl synthase activity" evidence="12">
    <location>
        <position position="162"/>
    </location>
</feature>
<keyword evidence="9 11" id="KW-0275">Fatty acid biosynthesis</keyword>
<dbReference type="InterPro" id="IPR014030">
    <property type="entry name" value="Ketoacyl_synth_N"/>
</dbReference>
<comment type="function">
    <text evidence="11">Involved in the type II fatty acid elongation cycle. Catalyzes the elongation of a wide range of acyl-ACP by the addition of two carbons from malonyl-ACP to an acyl acceptor. Can efficiently catalyze the conversion of palmitoleoyl-ACP (cis-hexadec-9-enoyl-ACP) to cis-vaccenoyl-ACP (cis-octadec-11-enoyl-ACP), an essential step in the thermal regulation of fatty acid composition.</text>
</comment>
<dbReference type="InterPro" id="IPR014031">
    <property type="entry name" value="Ketoacyl_synth_C"/>
</dbReference>
<evidence type="ECO:0000313" key="15">
    <source>
        <dbReference type="EMBL" id="OPX17752.1"/>
    </source>
</evidence>
<evidence type="ECO:0000256" key="4">
    <source>
        <dbReference type="ARBA" id="ARBA00014657"/>
    </source>
</evidence>